<comment type="caution">
    <text evidence="3">The sequence shown here is derived from an EMBL/GenBank/DDBJ whole genome shotgun (WGS) entry which is preliminary data.</text>
</comment>
<sequence length="280" mass="26095">MKRTTFRYKSLWAGQACLALATFSVHAADVSITPPPGGGFVVKGPANTERLRVQDSGEVRVPSLSGTANNNASVLCFDGPTGRLGQCAPGVTTGATGATGATGPAGLTGATGATGATGPAGLTGATGATGPSGATGSAGATGATGPAGTPGAQGVAGLTGATGATGAAGPAGATGATGPQGPAGSNSIAINIRTASGSGSADSCAVTSCCNVGEKVVGGGYEGASGAAGIDADAVYVAANRPVEGGACAAGVQGWSVRLLNSYRVPSLTTACSSYAICAQ</sequence>
<keyword evidence="3" id="KW-0176">Collagen</keyword>
<feature type="region of interest" description="Disordered" evidence="1">
    <location>
        <begin position="121"/>
        <end position="156"/>
    </location>
</feature>
<dbReference type="AlphaFoldDB" id="A0A561XQC5"/>
<protein>
    <submittedName>
        <fullName evidence="3">Collagen triple helix repeat protein</fullName>
    </submittedName>
</protein>
<keyword evidence="2" id="KW-0732">Signal</keyword>
<organism evidence="3 4">
    <name type="scientific">Acidovorax delafieldii</name>
    <name type="common">Pseudomonas delafieldii</name>
    <dbReference type="NCBI Taxonomy" id="47920"/>
    <lineage>
        <taxon>Bacteria</taxon>
        <taxon>Pseudomonadati</taxon>
        <taxon>Pseudomonadota</taxon>
        <taxon>Betaproteobacteria</taxon>
        <taxon>Burkholderiales</taxon>
        <taxon>Comamonadaceae</taxon>
        <taxon>Acidovorax</taxon>
    </lineage>
</organism>
<proteinExistence type="predicted"/>
<evidence type="ECO:0000313" key="3">
    <source>
        <dbReference type="EMBL" id="TWG38310.1"/>
    </source>
</evidence>
<reference evidence="3 4" key="1">
    <citation type="journal article" date="2015" name="Stand. Genomic Sci.">
        <title>Genomic Encyclopedia of Bacterial and Archaeal Type Strains, Phase III: the genomes of soil and plant-associated and newly described type strains.</title>
        <authorList>
            <person name="Whitman W.B."/>
            <person name="Woyke T."/>
            <person name="Klenk H.P."/>
            <person name="Zhou Y."/>
            <person name="Lilburn T.G."/>
            <person name="Beck B.J."/>
            <person name="De Vos P."/>
            <person name="Vandamme P."/>
            <person name="Eisen J.A."/>
            <person name="Garrity G."/>
            <person name="Hugenholtz P."/>
            <person name="Kyrpides N.C."/>
        </authorList>
    </citation>
    <scope>NUCLEOTIDE SEQUENCE [LARGE SCALE GENOMIC DNA]</scope>
    <source>
        <strain evidence="3 4">DSM 64</strain>
    </source>
</reference>
<feature type="chain" id="PRO_5022002602" evidence="2">
    <location>
        <begin position="28"/>
        <end position="280"/>
    </location>
</feature>
<dbReference type="Gene3D" id="1.20.5.320">
    <property type="entry name" value="6-Phosphogluconate Dehydrogenase, domain 3"/>
    <property type="match status" value="1"/>
</dbReference>
<accession>A0A561XQC5</accession>
<dbReference type="EMBL" id="VJWE01000012">
    <property type="protein sequence ID" value="TWG38310.1"/>
    <property type="molecule type" value="Genomic_DNA"/>
</dbReference>
<evidence type="ECO:0000256" key="2">
    <source>
        <dbReference type="SAM" id="SignalP"/>
    </source>
</evidence>
<dbReference type="PANTHER" id="PTHR24637">
    <property type="entry name" value="COLLAGEN"/>
    <property type="match status" value="1"/>
</dbReference>
<name>A0A561XQC5_ACIDE</name>
<evidence type="ECO:0000313" key="4">
    <source>
        <dbReference type="Proteomes" id="UP000321485"/>
    </source>
</evidence>
<dbReference type="PANTHER" id="PTHR24637:SF421">
    <property type="entry name" value="CUTICLE COLLAGEN DPY-2"/>
    <property type="match status" value="1"/>
</dbReference>
<dbReference type="Proteomes" id="UP000321485">
    <property type="component" value="Unassembled WGS sequence"/>
</dbReference>
<evidence type="ECO:0000256" key="1">
    <source>
        <dbReference type="SAM" id="MobiDB-lite"/>
    </source>
</evidence>
<feature type="signal peptide" evidence="2">
    <location>
        <begin position="1"/>
        <end position="27"/>
    </location>
</feature>
<gene>
    <name evidence="3" type="ORF">ATF69_2252</name>
</gene>